<dbReference type="Proteomes" id="UP000887565">
    <property type="component" value="Unplaced"/>
</dbReference>
<protein>
    <submittedName>
        <fullName evidence="2">Uncharacterized protein</fullName>
    </submittedName>
</protein>
<reference evidence="2" key="1">
    <citation type="submission" date="2022-11" db="UniProtKB">
        <authorList>
            <consortium name="WormBaseParasite"/>
        </authorList>
    </citation>
    <scope>IDENTIFICATION</scope>
</reference>
<sequence>MMCIMPEDRSVLLVAPTSNIRPSVHIVERLPYVVSFAASTQSFRAEYNSRRHVVRRRSQQ</sequence>
<evidence type="ECO:0000313" key="1">
    <source>
        <dbReference type="Proteomes" id="UP000887565"/>
    </source>
</evidence>
<name>A0A915I4P5_ROMCU</name>
<proteinExistence type="predicted"/>
<organism evidence="1 2">
    <name type="scientific">Romanomermis culicivorax</name>
    <name type="common">Nematode worm</name>
    <dbReference type="NCBI Taxonomy" id="13658"/>
    <lineage>
        <taxon>Eukaryota</taxon>
        <taxon>Metazoa</taxon>
        <taxon>Ecdysozoa</taxon>
        <taxon>Nematoda</taxon>
        <taxon>Enoplea</taxon>
        <taxon>Dorylaimia</taxon>
        <taxon>Mermithida</taxon>
        <taxon>Mermithoidea</taxon>
        <taxon>Mermithidae</taxon>
        <taxon>Romanomermis</taxon>
    </lineage>
</organism>
<accession>A0A915I4P5</accession>
<evidence type="ECO:0000313" key="2">
    <source>
        <dbReference type="WBParaSite" id="nRc.2.0.1.t08369-RA"/>
    </source>
</evidence>
<keyword evidence="1" id="KW-1185">Reference proteome</keyword>
<dbReference type="WBParaSite" id="nRc.2.0.1.t08369-RA">
    <property type="protein sequence ID" value="nRc.2.0.1.t08369-RA"/>
    <property type="gene ID" value="nRc.2.0.1.g08369"/>
</dbReference>
<dbReference type="AlphaFoldDB" id="A0A915I4P5"/>